<dbReference type="PANTHER" id="PTHR45348:SF5">
    <property type="entry name" value="OXIDOREDUCTASE, PUTATIVE (AFU_ORTHOLOGUE AFUA_8G01420)-RELATED"/>
    <property type="match status" value="1"/>
</dbReference>
<gene>
    <name evidence="4" type="ORF">EX30DRAFT_340208</name>
</gene>
<dbReference type="InterPro" id="IPR036291">
    <property type="entry name" value="NAD(P)-bd_dom_sf"/>
</dbReference>
<dbReference type="Pfam" id="PF00107">
    <property type="entry name" value="ADH_zinc_N"/>
    <property type="match status" value="1"/>
</dbReference>
<dbReference type="InterPro" id="IPR011032">
    <property type="entry name" value="GroES-like_sf"/>
</dbReference>
<proteinExistence type="inferred from homology"/>
<keyword evidence="5" id="KW-1185">Reference proteome</keyword>
<dbReference type="InterPro" id="IPR013154">
    <property type="entry name" value="ADH-like_N"/>
</dbReference>
<dbReference type="STRING" id="341454.A0A4S2MYE3"/>
<dbReference type="Gene3D" id="3.40.50.720">
    <property type="entry name" value="NAD(P)-binding Rossmann-like Domain"/>
    <property type="match status" value="1"/>
</dbReference>
<evidence type="ECO:0000256" key="2">
    <source>
        <dbReference type="ARBA" id="ARBA00023002"/>
    </source>
</evidence>
<dbReference type="Gene3D" id="3.90.180.10">
    <property type="entry name" value="Medium-chain alcohol dehydrogenases, catalytic domain"/>
    <property type="match status" value="1"/>
</dbReference>
<dbReference type="Proteomes" id="UP000298138">
    <property type="component" value="Unassembled WGS sequence"/>
</dbReference>
<dbReference type="SUPFAM" id="SSF50129">
    <property type="entry name" value="GroES-like"/>
    <property type="match status" value="1"/>
</dbReference>
<dbReference type="Pfam" id="PF08240">
    <property type="entry name" value="ADH_N"/>
    <property type="match status" value="1"/>
</dbReference>
<accession>A0A4S2MYE3</accession>
<organism evidence="4 5">
    <name type="scientific">Ascodesmis nigricans</name>
    <dbReference type="NCBI Taxonomy" id="341454"/>
    <lineage>
        <taxon>Eukaryota</taxon>
        <taxon>Fungi</taxon>
        <taxon>Dikarya</taxon>
        <taxon>Ascomycota</taxon>
        <taxon>Pezizomycotina</taxon>
        <taxon>Pezizomycetes</taxon>
        <taxon>Pezizales</taxon>
        <taxon>Ascodesmidaceae</taxon>
        <taxon>Ascodesmis</taxon>
    </lineage>
</organism>
<dbReference type="EMBL" id="ML220117">
    <property type="protein sequence ID" value="TGZ81778.1"/>
    <property type="molecule type" value="Genomic_DNA"/>
</dbReference>
<dbReference type="OrthoDB" id="48317at2759"/>
<dbReference type="InterPro" id="IPR020843">
    <property type="entry name" value="ER"/>
</dbReference>
<comment type="similarity">
    <text evidence="1">Belongs to the zinc-containing alcohol dehydrogenase family.</text>
</comment>
<dbReference type="SUPFAM" id="SSF51735">
    <property type="entry name" value="NAD(P)-binding Rossmann-fold domains"/>
    <property type="match status" value="1"/>
</dbReference>
<dbReference type="InterPro" id="IPR013149">
    <property type="entry name" value="ADH-like_C"/>
</dbReference>
<dbReference type="InterPro" id="IPR047122">
    <property type="entry name" value="Trans-enoyl_RdTase-like"/>
</dbReference>
<dbReference type="SMART" id="SM00829">
    <property type="entry name" value="PKS_ER"/>
    <property type="match status" value="1"/>
</dbReference>
<dbReference type="InParanoid" id="A0A4S2MYE3"/>
<reference evidence="4 5" key="1">
    <citation type="submission" date="2019-04" db="EMBL/GenBank/DDBJ databases">
        <title>Comparative genomics and transcriptomics to analyze fruiting body development in filamentous ascomycetes.</title>
        <authorList>
            <consortium name="DOE Joint Genome Institute"/>
            <person name="Lutkenhaus R."/>
            <person name="Traeger S."/>
            <person name="Breuer J."/>
            <person name="Kuo A."/>
            <person name="Lipzen A."/>
            <person name="Pangilinan J."/>
            <person name="Dilworth D."/>
            <person name="Sandor L."/>
            <person name="Poggeler S."/>
            <person name="Barry K."/>
            <person name="Grigoriev I.V."/>
            <person name="Nowrousian M."/>
        </authorList>
    </citation>
    <scope>NUCLEOTIDE SEQUENCE [LARGE SCALE GENOMIC DNA]</scope>
    <source>
        <strain evidence="4 5">CBS 389.68</strain>
    </source>
</reference>
<evidence type="ECO:0000256" key="1">
    <source>
        <dbReference type="ARBA" id="ARBA00008072"/>
    </source>
</evidence>
<name>A0A4S2MYE3_9PEZI</name>
<dbReference type="PANTHER" id="PTHR45348">
    <property type="entry name" value="HYPOTHETICAL OXIDOREDUCTASE (EUROFUNG)"/>
    <property type="match status" value="1"/>
</dbReference>
<dbReference type="AlphaFoldDB" id="A0A4S2MYE3"/>
<protein>
    <submittedName>
        <fullName evidence="4">GroES-like protein</fullName>
    </submittedName>
</protein>
<evidence type="ECO:0000259" key="3">
    <source>
        <dbReference type="SMART" id="SM00829"/>
    </source>
</evidence>
<sequence>MPLFLKHSGRGEVELQEHSIPTPAEGQLLVKVVIAGGNPVDSDLNSTIPLVGTTVGYDFAGTVESLGPAVSCFNIGDRVAGYSFGHASPNPAWGAFGEYCIGWNYLTFKIPESMSFEEAATLPVGLTVAGLSLGKELALKKGDSGPLLVVGGATNMGAIAIQYAKAIGISPIVAVASKKNEALVKSLGADEFVDYALPEDEYIAKVKSVTPGLKHALDARSTVETLVLTGKIVGPGGKVVALNPPPDEGTPQDVEYAFVNSFAIFGVDYNVFGIDFAADSDSQSFLKDWFQNTADKLVTGGAIKPHGYKVVDGGLLGVREGWELYDAKAVSAQKLIYRVGDTEGIKK</sequence>
<dbReference type="GO" id="GO:0016651">
    <property type="term" value="F:oxidoreductase activity, acting on NAD(P)H"/>
    <property type="evidence" value="ECO:0007669"/>
    <property type="project" value="InterPro"/>
</dbReference>
<dbReference type="FunCoup" id="A0A4S2MYE3">
    <property type="interactions" value="199"/>
</dbReference>
<feature type="domain" description="Enoyl reductase (ER)" evidence="3">
    <location>
        <begin position="9"/>
        <end position="318"/>
    </location>
</feature>
<keyword evidence="2" id="KW-0560">Oxidoreductase</keyword>
<evidence type="ECO:0000313" key="4">
    <source>
        <dbReference type="EMBL" id="TGZ81778.1"/>
    </source>
</evidence>
<evidence type="ECO:0000313" key="5">
    <source>
        <dbReference type="Proteomes" id="UP000298138"/>
    </source>
</evidence>
<dbReference type="CDD" id="cd08249">
    <property type="entry name" value="enoyl_reductase_like"/>
    <property type="match status" value="1"/>
</dbReference>